<dbReference type="Proteomes" id="UP000799291">
    <property type="component" value="Unassembled WGS sequence"/>
</dbReference>
<accession>A0A6G1IQ77</accession>
<dbReference type="EMBL" id="MU005599">
    <property type="protein sequence ID" value="KAF2680029.1"/>
    <property type="molecule type" value="Genomic_DNA"/>
</dbReference>
<evidence type="ECO:0000256" key="1">
    <source>
        <dbReference type="SAM" id="MobiDB-lite"/>
    </source>
</evidence>
<name>A0A6G1IQ77_9PLEO</name>
<dbReference type="OrthoDB" id="74545at2759"/>
<organism evidence="2 3">
    <name type="scientific">Lentithecium fluviatile CBS 122367</name>
    <dbReference type="NCBI Taxonomy" id="1168545"/>
    <lineage>
        <taxon>Eukaryota</taxon>
        <taxon>Fungi</taxon>
        <taxon>Dikarya</taxon>
        <taxon>Ascomycota</taxon>
        <taxon>Pezizomycotina</taxon>
        <taxon>Dothideomycetes</taxon>
        <taxon>Pleosporomycetidae</taxon>
        <taxon>Pleosporales</taxon>
        <taxon>Massarineae</taxon>
        <taxon>Lentitheciaceae</taxon>
        <taxon>Lentithecium</taxon>
    </lineage>
</organism>
<feature type="compositionally biased region" description="Low complexity" evidence="1">
    <location>
        <begin position="442"/>
        <end position="451"/>
    </location>
</feature>
<proteinExistence type="predicted"/>
<sequence length="951" mass="108973">MPSSGSVFSETLQTITTTKLAELAEQRLTFEKEYAAILEATSKESDVLKRVLILANGVKSALGVLTAYSKPKRAGRVQVGASTNRVLETDLKNLDRFLEQTRYDPSVSSKVIEDWEKMLFQYLSVQSAKYEYAALYGRLVTEWLSSEKGTSADDDVDMAESFEEVPGAKRLEARAEWEKVVFVPLEVDVHGLQDYLQTLFITGKKNVENVIRTLREKTREFESNLSGSKPFSVSNLRWVIEGLQSSDLLANEKREVLKDFLSNDIILGEIGDVLNMRMASLSRWTWGDHVPLEQRRKLNGTFTVHLDEDLLQAIFLHYIGVKWSVFFKNAFVTLRQSVAWKSNHVDIPKIDRLRRQYYLGPRNTSTAGNLEYFRANKHKEQYCAHQLLDHDQQKVQVEEGEEEAEFGGSDDRPRKRGRAKQTARNTVARHSMMQNARREQVPQMPSSQMSSFNVEEDDSEESYHAPPKRPMQAKQDLLHMLSTEAIINTRLYGELTCFRSVFESWNPLLPHDTILHVLEFLGVSDRWRTFFKTFLEAPLKFTDDESATPRLRRRGTPGSHALSDVFGEVVLACLDFSVNQATDGGMLHRLYDDIWFWSKDYEKCAQAWASVVQFTKTMGVEVNESKTGSVRIARDSSTELAIDDRLPAGEIRWGFLYLDSATGHFEIDGKMVDAHIEELRKQLQGKTKSVIGWINAYNQYAATFFSSNFGKAANCFGRTHVDKMLATHRRIQDSIFEGGNVVQFLRDTIEERFGVKGIPDGFLFLPVELGGLELKSAFVPLLQIRESVKENPYKFLEEFEEQEAEDYKSAKRTFDRGEVQTMRYSSEDPTFVPSSPKTFFSFDEFVRFREEYKFGQADLVRVYCDLLARPIEEPIDVSVQINQAIEQLKGQSNLRGVVSDWARMEPYWKWIAQMYGPNMIEKFGGLNVVDLGLLPIGMVSMLRQKRMKWEG</sequence>
<evidence type="ECO:0008006" key="4">
    <source>
        <dbReference type="Google" id="ProtNLM"/>
    </source>
</evidence>
<keyword evidence="3" id="KW-1185">Reference proteome</keyword>
<dbReference type="CDD" id="cd01709">
    <property type="entry name" value="RT_like_1"/>
    <property type="match status" value="1"/>
</dbReference>
<dbReference type="PANTHER" id="PTHR37015:SF2">
    <property type="entry name" value="REVERSE TRANSCRIPTASE DOMAIN-CONTAINING PROTEIN"/>
    <property type="match status" value="1"/>
</dbReference>
<dbReference type="PANTHER" id="PTHR37015">
    <property type="entry name" value="REVERSE TRANSCRIPTASE DOMAIN-CONTAINING PROTEIN"/>
    <property type="match status" value="1"/>
</dbReference>
<reference evidence="2" key="1">
    <citation type="journal article" date="2020" name="Stud. Mycol.">
        <title>101 Dothideomycetes genomes: a test case for predicting lifestyles and emergence of pathogens.</title>
        <authorList>
            <person name="Haridas S."/>
            <person name="Albert R."/>
            <person name="Binder M."/>
            <person name="Bloem J."/>
            <person name="Labutti K."/>
            <person name="Salamov A."/>
            <person name="Andreopoulos B."/>
            <person name="Baker S."/>
            <person name="Barry K."/>
            <person name="Bills G."/>
            <person name="Bluhm B."/>
            <person name="Cannon C."/>
            <person name="Castanera R."/>
            <person name="Culley D."/>
            <person name="Daum C."/>
            <person name="Ezra D."/>
            <person name="Gonzalez J."/>
            <person name="Henrissat B."/>
            <person name="Kuo A."/>
            <person name="Liang C."/>
            <person name="Lipzen A."/>
            <person name="Lutzoni F."/>
            <person name="Magnuson J."/>
            <person name="Mondo S."/>
            <person name="Nolan M."/>
            <person name="Ohm R."/>
            <person name="Pangilinan J."/>
            <person name="Park H.-J."/>
            <person name="Ramirez L."/>
            <person name="Alfaro M."/>
            <person name="Sun H."/>
            <person name="Tritt A."/>
            <person name="Yoshinaga Y."/>
            <person name="Zwiers L.-H."/>
            <person name="Turgeon B."/>
            <person name="Goodwin S."/>
            <person name="Spatafora J."/>
            <person name="Crous P."/>
            <person name="Grigoriev I."/>
        </authorList>
    </citation>
    <scope>NUCLEOTIDE SEQUENCE</scope>
    <source>
        <strain evidence="2">CBS 122367</strain>
    </source>
</reference>
<dbReference type="AlphaFoldDB" id="A0A6G1IQ77"/>
<evidence type="ECO:0000313" key="2">
    <source>
        <dbReference type="EMBL" id="KAF2680029.1"/>
    </source>
</evidence>
<protein>
    <recommendedName>
        <fullName evidence="4">Reverse transcriptase domain-containing protein</fullName>
    </recommendedName>
</protein>
<gene>
    <name evidence="2" type="ORF">K458DRAFT_312748</name>
</gene>
<feature type="region of interest" description="Disordered" evidence="1">
    <location>
        <begin position="394"/>
        <end position="470"/>
    </location>
</feature>
<evidence type="ECO:0000313" key="3">
    <source>
        <dbReference type="Proteomes" id="UP000799291"/>
    </source>
</evidence>